<feature type="compositionally biased region" description="Basic residues" evidence="1">
    <location>
        <begin position="178"/>
        <end position="188"/>
    </location>
</feature>
<feature type="region of interest" description="Disordered" evidence="1">
    <location>
        <begin position="111"/>
        <end position="130"/>
    </location>
</feature>
<dbReference type="AlphaFoldDB" id="A0A1J1GYB2"/>
<name>A0A1J1GYB2_PLAGA</name>
<dbReference type="OrthoDB" id="378232at2759"/>
<sequence length="246" mass="29517">MKFIFSLHLIILTISFSCLRNFSFLYFIYKIKNDNSLHFLRANLKNNKFEYIRKLMEEDRLKIHLEDKLIDDFINYYNVADSSDFEEIIDPTIFDNLDEIEKIESSNKNTQVYKDERDKKRNKKKYSTNKSCESTEKACNAHIRDNLRTQRRAPKRYLDNEFYYDTSLNIDYKIKCNKNRRNNKRPSNYKRGVDKKTHKDKSHVIKKLSELNMNSKEEKIDNDVFTKFNSPTIDVAHDKAGPSHRK</sequence>
<evidence type="ECO:0000256" key="2">
    <source>
        <dbReference type="SAM" id="Phobius"/>
    </source>
</evidence>
<evidence type="ECO:0000313" key="3">
    <source>
        <dbReference type="EMBL" id="CRG95992.1"/>
    </source>
</evidence>
<keyword evidence="2" id="KW-0812">Transmembrane</keyword>
<gene>
    <name evidence="3" type="ORF">PGAL8A_00320500</name>
</gene>
<dbReference type="EMBL" id="CVMV01000045">
    <property type="protein sequence ID" value="CRG95992.1"/>
    <property type="molecule type" value="Genomic_DNA"/>
</dbReference>
<dbReference type="PROSITE" id="PS51257">
    <property type="entry name" value="PROKAR_LIPOPROTEIN"/>
    <property type="match status" value="1"/>
</dbReference>
<accession>A0A1J1GYB2</accession>
<dbReference type="VEuPathDB" id="PlasmoDB:PGAL8A_00320500"/>
<dbReference type="OMA" id="SAFENMI"/>
<evidence type="ECO:0000313" key="4">
    <source>
        <dbReference type="Proteomes" id="UP000220797"/>
    </source>
</evidence>
<dbReference type="GeneID" id="39731738"/>
<organism evidence="3 4">
    <name type="scientific">Plasmodium gallinaceum</name>
    <dbReference type="NCBI Taxonomy" id="5849"/>
    <lineage>
        <taxon>Eukaryota</taxon>
        <taxon>Sar</taxon>
        <taxon>Alveolata</taxon>
        <taxon>Apicomplexa</taxon>
        <taxon>Aconoidasida</taxon>
        <taxon>Haemosporida</taxon>
        <taxon>Plasmodiidae</taxon>
        <taxon>Plasmodium</taxon>
        <taxon>Plasmodium (Haemamoeba)</taxon>
    </lineage>
</organism>
<dbReference type="RefSeq" id="XP_028528800.1">
    <property type="nucleotide sequence ID" value="XM_028672227.1"/>
</dbReference>
<keyword evidence="2" id="KW-1133">Transmembrane helix</keyword>
<keyword evidence="4" id="KW-1185">Reference proteome</keyword>
<reference evidence="3" key="1">
    <citation type="submission" date="2015-04" db="EMBL/GenBank/DDBJ databases">
        <authorList>
            <consortium name="Pathogen Informatics"/>
        </authorList>
    </citation>
    <scope>NUCLEOTIDE SEQUENCE [LARGE SCALE GENOMIC DNA]</scope>
    <source>
        <strain evidence="3">8A</strain>
    </source>
</reference>
<keyword evidence="2" id="KW-0472">Membrane</keyword>
<dbReference type="Proteomes" id="UP000220797">
    <property type="component" value="Unassembled WGS sequence"/>
</dbReference>
<proteinExistence type="predicted"/>
<comment type="caution">
    <text evidence="3">The sequence shown here is derived from an EMBL/GenBank/DDBJ whole genome shotgun (WGS) entry which is preliminary data.</text>
</comment>
<protein>
    <submittedName>
        <fullName evidence="3">Uncharacterized protein</fullName>
    </submittedName>
</protein>
<feature type="transmembrane region" description="Helical" evidence="2">
    <location>
        <begin position="6"/>
        <end position="29"/>
    </location>
</feature>
<evidence type="ECO:0000256" key="1">
    <source>
        <dbReference type="SAM" id="MobiDB-lite"/>
    </source>
</evidence>
<feature type="region of interest" description="Disordered" evidence="1">
    <location>
        <begin position="178"/>
        <end position="202"/>
    </location>
</feature>